<dbReference type="Pfam" id="PF00005">
    <property type="entry name" value="ABC_tran"/>
    <property type="match status" value="1"/>
</dbReference>
<protein>
    <submittedName>
        <fullName evidence="4">ATP-binding cassette domain-containing protein</fullName>
    </submittedName>
</protein>
<evidence type="ECO:0000256" key="1">
    <source>
        <dbReference type="ARBA" id="ARBA00022448"/>
    </source>
</evidence>
<gene>
    <name evidence="4" type="ORF">GXY80_03250</name>
</gene>
<proteinExistence type="predicted"/>
<dbReference type="NCBIfam" id="TIGR01727">
    <property type="entry name" value="oligo_HPY"/>
    <property type="match status" value="1"/>
</dbReference>
<dbReference type="InterPro" id="IPR003593">
    <property type="entry name" value="AAA+_ATPase"/>
</dbReference>
<dbReference type="CDD" id="cd03257">
    <property type="entry name" value="ABC_NikE_OppD_transporters"/>
    <property type="match status" value="1"/>
</dbReference>
<dbReference type="FunFam" id="3.40.50.300:FF:000016">
    <property type="entry name" value="Oligopeptide ABC transporter ATP-binding component"/>
    <property type="match status" value="1"/>
</dbReference>
<dbReference type="GO" id="GO:0016887">
    <property type="term" value="F:ATP hydrolysis activity"/>
    <property type="evidence" value="ECO:0007669"/>
    <property type="project" value="InterPro"/>
</dbReference>
<reference evidence="4" key="1">
    <citation type="journal article" date="2020" name="Biotechnol. Biofuels">
        <title>New insights from the biogas microbiome by comprehensive genome-resolved metagenomics of nearly 1600 species originating from multiple anaerobic digesters.</title>
        <authorList>
            <person name="Campanaro S."/>
            <person name="Treu L."/>
            <person name="Rodriguez-R L.M."/>
            <person name="Kovalovszki A."/>
            <person name="Ziels R.M."/>
            <person name="Maus I."/>
            <person name="Zhu X."/>
            <person name="Kougias P.G."/>
            <person name="Basile A."/>
            <person name="Luo G."/>
            <person name="Schluter A."/>
            <person name="Konstantinidis K.T."/>
            <person name="Angelidaki I."/>
        </authorList>
    </citation>
    <scope>NUCLEOTIDE SEQUENCE</scope>
    <source>
        <strain evidence="4">AS06rmzACSIP_7</strain>
    </source>
</reference>
<dbReference type="EMBL" id="JAAYEE010000057">
    <property type="protein sequence ID" value="NLW34488.1"/>
    <property type="molecule type" value="Genomic_DNA"/>
</dbReference>
<keyword evidence="2" id="KW-0547">Nucleotide-binding</keyword>
<dbReference type="GO" id="GO:0055085">
    <property type="term" value="P:transmembrane transport"/>
    <property type="evidence" value="ECO:0007669"/>
    <property type="project" value="UniProtKB-ARBA"/>
</dbReference>
<dbReference type="Gene3D" id="3.40.50.300">
    <property type="entry name" value="P-loop containing nucleotide triphosphate hydrolases"/>
    <property type="match status" value="1"/>
</dbReference>
<comment type="caution">
    <text evidence="4">The sequence shown here is derived from an EMBL/GenBank/DDBJ whole genome shotgun (WGS) entry which is preliminary data.</text>
</comment>
<dbReference type="SMART" id="SM00382">
    <property type="entry name" value="AAA"/>
    <property type="match status" value="1"/>
</dbReference>
<dbReference type="GO" id="GO:0005524">
    <property type="term" value="F:ATP binding"/>
    <property type="evidence" value="ECO:0007669"/>
    <property type="project" value="UniProtKB-KW"/>
</dbReference>
<dbReference type="STRING" id="909663.GCA_000512235_02615"/>
<evidence type="ECO:0000313" key="5">
    <source>
        <dbReference type="Proteomes" id="UP000777265"/>
    </source>
</evidence>
<sequence length="314" mass="35061">MGQVLSVSGLEKTYEVRATAFSVKKTFIKAVDKVSFDLDRGKTLGIVGESGSGKSTLVRCLLLLERPDSGTVRFDGHDLTAMNEKKLRNVRKEIQIIFQDPYSSLNPRKRIVDTITEPILFHGIAPKNGLKEKAMDIFRSVGLDEDFLNKYPHEMSGGQRQRVAIGRALATNPTLLVADEPVSSLDVSIQAQIVNLFMDIRERSEISMIFVSHDLNIVRFISDEIMVMYRGRVVEAGTKNEVFSKPLHPYTRMLIAASQGTFRAIKDDGGVVAVDHQGCDYYPRCERREPGCARGVPELGGVREHKVACFMERA</sequence>
<dbReference type="AlphaFoldDB" id="A0A351U1Z7"/>
<dbReference type="InterPro" id="IPR017871">
    <property type="entry name" value="ABC_transporter-like_CS"/>
</dbReference>
<dbReference type="PROSITE" id="PS50893">
    <property type="entry name" value="ABC_TRANSPORTER_2"/>
    <property type="match status" value="1"/>
</dbReference>
<dbReference type="InterPro" id="IPR027417">
    <property type="entry name" value="P-loop_NTPase"/>
</dbReference>
<dbReference type="GO" id="GO:0015833">
    <property type="term" value="P:peptide transport"/>
    <property type="evidence" value="ECO:0007669"/>
    <property type="project" value="InterPro"/>
</dbReference>
<organism evidence="4 5">
    <name type="scientific">Syntrophorhabdus aromaticivorans</name>
    <dbReference type="NCBI Taxonomy" id="328301"/>
    <lineage>
        <taxon>Bacteria</taxon>
        <taxon>Pseudomonadati</taxon>
        <taxon>Thermodesulfobacteriota</taxon>
        <taxon>Syntrophorhabdia</taxon>
        <taxon>Syntrophorhabdales</taxon>
        <taxon>Syntrophorhabdaceae</taxon>
        <taxon>Syntrophorhabdus</taxon>
    </lineage>
</organism>
<dbReference type="PROSITE" id="PS00211">
    <property type="entry name" value="ABC_TRANSPORTER_1"/>
    <property type="match status" value="1"/>
</dbReference>
<keyword evidence="1" id="KW-0813">Transport</keyword>
<dbReference type="Proteomes" id="UP000777265">
    <property type="component" value="Unassembled WGS sequence"/>
</dbReference>
<name>A0A351U1Z7_9BACT</name>
<keyword evidence="3 4" id="KW-0067">ATP-binding</keyword>
<dbReference type="InterPro" id="IPR013563">
    <property type="entry name" value="Oligopep_ABC_C"/>
</dbReference>
<dbReference type="InterPro" id="IPR050319">
    <property type="entry name" value="ABC_transp_ATP-bind"/>
</dbReference>
<reference evidence="4" key="2">
    <citation type="submission" date="2020-01" db="EMBL/GenBank/DDBJ databases">
        <authorList>
            <person name="Campanaro S."/>
        </authorList>
    </citation>
    <scope>NUCLEOTIDE SEQUENCE</scope>
    <source>
        <strain evidence="4">AS06rmzACSIP_7</strain>
    </source>
</reference>
<dbReference type="Pfam" id="PF08352">
    <property type="entry name" value="oligo_HPY"/>
    <property type="match status" value="1"/>
</dbReference>
<evidence type="ECO:0000313" key="4">
    <source>
        <dbReference type="EMBL" id="NLW34488.1"/>
    </source>
</evidence>
<dbReference type="InterPro" id="IPR003439">
    <property type="entry name" value="ABC_transporter-like_ATP-bd"/>
</dbReference>
<dbReference type="PANTHER" id="PTHR43776">
    <property type="entry name" value="TRANSPORT ATP-BINDING PROTEIN"/>
    <property type="match status" value="1"/>
</dbReference>
<dbReference type="SUPFAM" id="SSF52540">
    <property type="entry name" value="P-loop containing nucleoside triphosphate hydrolases"/>
    <property type="match status" value="1"/>
</dbReference>
<evidence type="ECO:0000256" key="3">
    <source>
        <dbReference type="ARBA" id="ARBA00022840"/>
    </source>
</evidence>
<accession>A0A351U1Z7</accession>
<evidence type="ECO:0000256" key="2">
    <source>
        <dbReference type="ARBA" id="ARBA00022741"/>
    </source>
</evidence>